<dbReference type="GO" id="GO:0009055">
    <property type="term" value="F:electron transfer activity"/>
    <property type="evidence" value="ECO:0007669"/>
    <property type="project" value="InterPro"/>
</dbReference>
<keyword evidence="2" id="KW-1185">Reference proteome</keyword>
<dbReference type="EMBL" id="ABIB01000013">
    <property type="protein sequence ID" value="EDP94804.1"/>
    <property type="molecule type" value="Genomic_DNA"/>
</dbReference>
<evidence type="ECO:0000313" key="1">
    <source>
        <dbReference type="EMBL" id="EDP94804.1"/>
    </source>
</evidence>
<dbReference type="STRING" id="391587.KAOT1_01220"/>
<comment type="caution">
    <text evidence="1">The sequence shown here is derived from an EMBL/GenBank/DDBJ whole genome shotgun (WGS) entry which is preliminary data.</text>
</comment>
<evidence type="ECO:0000313" key="2">
    <source>
        <dbReference type="Proteomes" id="UP000002945"/>
    </source>
</evidence>
<dbReference type="AlphaFoldDB" id="A9E8S5"/>
<dbReference type="GO" id="GO:0020037">
    <property type="term" value="F:heme binding"/>
    <property type="evidence" value="ECO:0007669"/>
    <property type="project" value="InterPro"/>
</dbReference>
<proteinExistence type="predicted"/>
<dbReference type="SUPFAM" id="SSF46626">
    <property type="entry name" value="Cytochrome c"/>
    <property type="match status" value="1"/>
</dbReference>
<name>A9E8S5_9FLAO</name>
<organism evidence="1 2">
    <name type="scientific">Kordia algicida OT-1</name>
    <dbReference type="NCBI Taxonomy" id="391587"/>
    <lineage>
        <taxon>Bacteria</taxon>
        <taxon>Pseudomonadati</taxon>
        <taxon>Bacteroidota</taxon>
        <taxon>Flavobacteriia</taxon>
        <taxon>Flavobacteriales</taxon>
        <taxon>Flavobacteriaceae</taxon>
        <taxon>Kordia</taxon>
    </lineage>
</organism>
<protein>
    <submittedName>
        <fullName evidence="1">WD40 repeat protein</fullName>
    </submittedName>
</protein>
<gene>
    <name evidence="1" type="ORF">KAOT1_01220</name>
</gene>
<dbReference type="OrthoDB" id="9786191at2"/>
<dbReference type="RefSeq" id="WP_007092820.1">
    <property type="nucleotide sequence ID" value="NZ_CP142125.1"/>
</dbReference>
<dbReference type="eggNOG" id="COG2010">
    <property type="taxonomic scope" value="Bacteria"/>
</dbReference>
<dbReference type="Proteomes" id="UP000002945">
    <property type="component" value="Unassembled WGS sequence"/>
</dbReference>
<accession>A9E8S5</accession>
<dbReference type="Gene3D" id="1.10.760.10">
    <property type="entry name" value="Cytochrome c-like domain"/>
    <property type="match status" value="1"/>
</dbReference>
<dbReference type="InterPro" id="IPR036909">
    <property type="entry name" value="Cyt_c-like_dom_sf"/>
</dbReference>
<dbReference type="HOGENOM" id="CLU_141559_0_0_10"/>
<sequence length="127" mass="13959">MKIKLKAMYRKFTLLTVSVVVIVLYNCTTNTIDEGDVEDLPPIQEVVTYEDDVQAIIVTNCVNCHSGPNANAGLQLTSYVNVRAAAEQGNLVNRINNAANPMPPSGQLPPETRQIIDQWVADGYLQN</sequence>
<reference evidence="1 2" key="1">
    <citation type="journal article" date="2011" name="J. Bacteriol.">
        <title>Genome sequence of the algicidal bacterium Kordia algicida OT-1.</title>
        <authorList>
            <person name="Lee H.S."/>
            <person name="Kang S.G."/>
            <person name="Kwon K.K."/>
            <person name="Lee J.H."/>
            <person name="Kim S.J."/>
        </authorList>
    </citation>
    <scope>NUCLEOTIDE SEQUENCE [LARGE SCALE GENOMIC DNA]</scope>
    <source>
        <strain evidence="1 2">OT-1</strain>
    </source>
</reference>